<dbReference type="AlphaFoldDB" id="A0A9X3Z7Y2"/>
<sequence length="152" mass="15938">MNRLLRTLSILVLTLVAAPAFAAGSLTVSDAWIRPPAVAGRPAALYFTVTNSGKTADELQSIATPAAKTAQLHQTLHENGVMSMKKVETVEIPADSVTNFAPMGLHVMLFTPDASLVPGAKIPVTLTFKTTGPLSIEAEVKAGKPAADSHKH</sequence>
<dbReference type="PANTHER" id="PTHR36302:SF1">
    <property type="entry name" value="COPPER CHAPERONE PCU(A)C"/>
    <property type="match status" value="1"/>
</dbReference>
<keyword evidence="3" id="KW-1185">Reference proteome</keyword>
<dbReference type="InterPro" id="IPR058248">
    <property type="entry name" value="Lxx211020-like"/>
</dbReference>
<gene>
    <name evidence="2" type="ORF">NYP16_11915</name>
</gene>
<comment type="caution">
    <text evidence="2">The sequence shown here is derived from an EMBL/GenBank/DDBJ whole genome shotgun (WGS) entry which is preliminary data.</text>
</comment>
<protein>
    <submittedName>
        <fullName evidence="2">Copper chaperone PCu(A)C</fullName>
    </submittedName>
</protein>
<dbReference type="InterPro" id="IPR036182">
    <property type="entry name" value="PCuAC_sf"/>
</dbReference>
<reference evidence="2" key="1">
    <citation type="submission" date="2022-08" db="EMBL/GenBank/DDBJ databases">
        <authorList>
            <person name="Vandamme P."/>
            <person name="Hettiarachchi A."/>
            <person name="Peeters C."/>
            <person name="Cnockaert M."/>
            <person name="Carlier A."/>
        </authorList>
    </citation>
    <scope>NUCLEOTIDE SEQUENCE</scope>
    <source>
        <strain evidence="2">LMG 31809</strain>
    </source>
</reference>
<name>A0A9X3Z7Y2_9PROT</name>
<evidence type="ECO:0000256" key="1">
    <source>
        <dbReference type="SAM" id="SignalP"/>
    </source>
</evidence>
<proteinExistence type="predicted"/>
<feature type="signal peptide" evidence="1">
    <location>
        <begin position="1"/>
        <end position="22"/>
    </location>
</feature>
<dbReference type="PANTHER" id="PTHR36302">
    <property type="entry name" value="BLR7088 PROTEIN"/>
    <property type="match status" value="1"/>
</dbReference>
<dbReference type="Pfam" id="PF04314">
    <property type="entry name" value="PCuAC"/>
    <property type="match status" value="1"/>
</dbReference>
<feature type="chain" id="PRO_5040776122" evidence="1">
    <location>
        <begin position="23"/>
        <end position="152"/>
    </location>
</feature>
<accession>A0A9X3Z7Y2</accession>
<evidence type="ECO:0000313" key="2">
    <source>
        <dbReference type="EMBL" id="MDA5194657.1"/>
    </source>
</evidence>
<dbReference type="EMBL" id="JANWOI010000004">
    <property type="protein sequence ID" value="MDA5194657.1"/>
    <property type="molecule type" value="Genomic_DNA"/>
</dbReference>
<dbReference type="InterPro" id="IPR007410">
    <property type="entry name" value="LpqE-like"/>
</dbReference>
<evidence type="ECO:0000313" key="3">
    <source>
        <dbReference type="Proteomes" id="UP001141619"/>
    </source>
</evidence>
<dbReference type="SUPFAM" id="SSF110087">
    <property type="entry name" value="DR1885-like metal-binding protein"/>
    <property type="match status" value="1"/>
</dbReference>
<organism evidence="2 3">
    <name type="scientific">Govanella unica</name>
    <dbReference type="NCBI Taxonomy" id="2975056"/>
    <lineage>
        <taxon>Bacteria</taxon>
        <taxon>Pseudomonadati</taxon>
        <taxon>Pseudomonadota</taxon>
        <taxon>Alphaproteobacteria</taxon>
        <taxon>Emcibacterales</taxon>
        <taxon>Govanellaceae</taxon>
        <taxon>Govanella</taxon>
    </lineage>
</organism>
<dbReference type="Gene3D" id="2.60.40.1890">
    <property type="entry name" value="PCu(A)C copper chaperone"/>
    <property type="match status" value="1"/>
</dbReference>
<keyword evidence="1" id="KW-0732">Signal</keyword>
<reference evidence="2" key="2">
    <citation type="journal article" date="2023" name="Syst. Appl. Microbiol.">
        <title>Govania unica gen. nov., sp. nov., a rare biosphere bacterium that represents a novel family in the class Alphaproteobacteria.</title>
        <authorList>
            <person name="Vandamme P."/>
            <person name="Peeters C."/>
            <person name="Hettiarachchi A."/>
            <person name="Cnockaert M."/>
            <person name="Carlier A."/>
        </authorList>
    </citation>
    <scope>NUCLEOTIDE SEQUENCE</scope>
    <source>
        <strain evidence="2">LMG 31809</strain>
    </source>
</reference>
<dbReference type="Proteomes" id="UP001141619">
    <property type="component" value="Unassembled WGS sequence"/>
</dbReference>
<dbReference type="RefSeq" id="WP_274944362.1">
    <property type="nucleotide sequence ID" value="NZ_JANWOI010000004.1"/>
</dbReference>